<organism evidence="1 2">
    <name type="scientific">Methylobacterium isbiliense</name>
    <dbReference type="NCBI Taxonomy" id="315478"/>
    <lineage>
        <taxon>Bacteria</taxon>
        <taxon>Pseudomonadati</taxon>
        <taxon>Pseudomonadota</taxon>
        <taxon>Alphaproteobacteria</taxon>
        <taxon>Hyphomicrobiales</taxon>
        <taxon>Methylobacteriaceae</taxon>
        <taxon>Methylobacterium</taxon>
    </lineage>
</organism>
<dbReference type="Pfam" id="PF13692">
    <property type="entry name" value="Glyco_trans_1_4"/>
    <property type="match status" value="1"/>
</dbReference>
<comment type="caution">
    <text evidence="1">The sequence shown here is derived from an EMBL/GenBank/DDBJ whole genome shotgun (WGS) entry which is preliminary data.</text>
</comment>
<gene>
    <name evidence="1" type="primary">mshA_19</name>
    <name evidence="1" type="ORF">GMJLKIPL_4579</name>
</gene>
<keyword evidence="2" id="KW-1185">Reference proteome</keyword>
<sequence>MTPAGPGRSPGGFGRSPTGLPRVAFYAPLKSPDHPVPSGERTMARLLLRALAAAGLAPETACSLRTRDPDGARHAALREAGRAEAARLTALWRADPPRLWFTYHVYYKAPDWTGPLVAAALGIPYVVAEGSRAGKRAQGPHALGHAGAEAALDAAALILVMNRRDRPALEAARPQAQILADLPPFLDPADWPPAPPRDRPAGPLRLLTVAMMRPGDKLASYRLLADALRRLGPLAWSLDVAGDGPAAAAVAAALAPFGARVRRHGALGAAALAGLYAQADLLVWPAVNEAYGMALLEAQAQGCPVVAGGYGGVPDVVRDGLTGRVTAPGDADALAGAIRELAADPAARAAMAAAALVFAREERSLARAAAHLRDTLRDTLGACLA</sequence>
<dbReference type="RefSeq" id="WP_238239385.1">
    <property type="nucleotide sequence ID" value="NZ_BPQQ01000058.1"/>
</dbReference>
<dbReference type="PANTHER" id="PTHR45947:SF3">
    <property type="entry name" value="SULFOQUINOVOSYL TRANSFERASE SQD2"/>
    <property type="match status" value="1"/>
</dbReference>
<reference evidence="1" key="1">
    <citation type="journal article" date="2021" name="Front. Microbiol.">
        <title>Comprehensive Comparative Genomics and Phenotyping of Methylobacterium Species.</title>
        <authorList>
            <person name="Alessa O."/>
            <person name="Ogura Y."/>
            <person name="Fujitani Y."/>
            <person name="Takami H."/>
            <person name="Hayashi T."/>
            <person name="Sahin N."/>
            <person name="Tani A."/>
        </authorList>
    </citation>
    <scope>NUCLEOTIDE SEQUENCE</scope>
    <source>
        <strain evidence="1">DSM 17168</strain>
    </source>
</reference>
<dbReference type="InterPro" id="IPR050194">
    <property type="entry name" value="Glycosyltransferase_grp1"/>
</dbReference>
<accession>A0ABQ4SLI8</accession>
<dbReference type="Gene3D" id="3.40.50.2000">
    <property type="entry name" value="Glycogen Phosphorylase B"/>
    <property type="match status" value="2"/>
</dbReference>
<dbReference type="EMBL" id="BPQQ01000058">
    <property type="protein sequence ID" value="GJE02630.1"/>
    <property type="molecule type" value="Genomic_DNA"/>
</dbReference>
<dbReference type="PANTHER" id="PTHR45947">
    <property type="entry name" value="SULFOQUINOVOSYL TRANSFERASE SQD2"/>
    <property type="match status" value="1"/>
</dbReference>
<protein>
    <submittedName>
        <fullName evidence="1">D-inositol-3-phosphate glycosyltransferase</fullName>
    </submittedName>
</protein>
<dbReference type="Proteomes" id="UP001055153">
    <property type="component" value="Unassembled WGS sequence"/>
</dbReference>
<proteinExistence type="predicted"/>
<name>A0ABQ4SLI8_9HYPH</name>
<evidence type="ECO:0000313" key="1">
    <source>
        <dbReference type="EMBL" id="GJE02630.1"/>
    </source>
</evidence>
<reference evidence="1" key="2">
    <citation type="submission" date="2021-08" db="EMBL/GenBank/DDBJ databases">
        <authorList>
            <person name="Tani A."/>
            <person name="Ola A."/>
            <person name="Ogura Y."/>
            <person name="Katsura K."/>
            <person name="Hayashi T."/>
        </authorList>
    </citation>
    <scope>NUCLEOTIDE SEQUENCE</scope>
    <source>
        <strain evidence="1">DSM 17168</strain>
    </source>
</reference>
<evidence type="ECO:0000313" key="2">
    <source>
        <dbReference type="Proteomes" id="UP001055153"/>
    </source>
</evidence>
<dbReference type="SUPFAM" id="SSF53756">
    <property type="entry name" value="UDP-Glycosyltransferase/glycogen phosphorylase"/>
    <property type="match status" value="1"/>
</dbReference>